<keyword evidence="6" id="KW-0378">Hydrolase</keyword>
<evidence type="ECO:0000313" key="12">
    <source>
        <dbReference type="Proteomes" id="UP000612855"/>
    </source>
</evidence>
<proteinExistence type="inferred from homology"/>
<dbReference type="PANTHER" id="PTHR33693:SF9">
    <property type="entry name" value="TYPE-4 URACIL-DNA GLYCOSYLASE"/>
    <property type="match status" value="1"/>
</dbReference>
<keyword evidence="4" id="KW-0479">Metal-binding</keyword>
<dbReference type="SMART" id="SM00987">
    <property type="entry name" value="UreE_C"/>
    <property type="match status" value="1"/>
</dbReference>
<gene>
    <name evidence="11" type="ORF">GCM10011360_29330</name>
</gene>
<evidence type="ECO:0000256" key="8">
    <source>
        <dbReference type="ARBA" id="ARBA00023014"/>
    </source>
</evidence>
<dbReference type="AlphaFoldDB" id="A0A917EIE6"/>
<keyword evidence="12" id="KW-1185">Reference proteome</keyword>
<keyword evidence="5" id="KW-0227">DNA damage</keyword>
<dbReference type="Gene3D" id="3.40.470.10">
    <property type="entry name" value="Uracil-DNA glycosylase-like domain"/>
    <property type="match status" value="1"/>
</dbReference>
<accession>A0A917EIE6</accession>
<dbReference type="InterPro" id="IPR036895">
    <property type="entry name" value="Uracil-DNA_glycosylase-like_sf"/>
</dbReference>
<dbReference type="GO" id="GO:0046872">
    <property type="term" value="F:metal ion binding"/>
    <property type="evidence" value="ECO:0007669"/>
    <property type="project" value="UniProtKB-KW"/>
</dbReference>
<dbReference type="InterPro" id="IPR025404">
    <property type="entry name" value="DUF4130"/>
</dbReference>
<evidence type="ECO:0000256" key="6">
    <source>
        <dbReference type="ARBA" id="ARBA00022801"/>
    </source>
</evidence>
<keyword evidence="7" id="KW-0408">Iron</keyword>
<dbReference type="GO" id="GO:0051539">
    <property type="term" value="F:4 iron, 4 sulfur cluster binding"/>
    <property type="evidence" value="ECO:0007669"/>
    <property type="project" value="UniProtKB-KW"/>
</dbReference>
<dbReference type="SUPFAM" id="SSF52141">
    <property type="entry name" value="Uracil-DNA glycosylase-like"/>
    <property type="match status" value="1"/>
</dbReference>
<dbReference type="GO" id="GO:0097506">
    <property type="term" value="F:deaminated base DNA N-glycosylase activity"/>
    <property type="evidence" value="ECO:0007669"/>
    <property type="project" value="UniProtKB-ARBA"/>
</dbReference>
<dbReference type="RefSeq" id="WP_188478549.1">
    <property type="nucleotide sequence ID" value="NZ_BMFJ01000002.1"/>
</dbReference>
<sequence length="484" mass="54056">MKTVRLPLTGTDTAWREAARAHVAAGTPPADLLWTRGEAPQSDLFAAPDMAPVSGADITVPRAFVDLARTVCWHADPERFARLYAFLWRLRDRPALMRDTADPDLTRLRGMEKNVRRCAHKMKAFVRFRDIAPGGTGRRRFAAWFEPTHFTLEPTAPFFARRFADMDWVIATPDLTARHEGGRITFAPGQPKPDLPEDAAEGLWETYFCNIFNPARVKVQAMTSEMPRKYWKNMPEAKHIPALIAGAEARVREMAAAAPALAPAHAARVLDRLHGPDTLEDLSFAALRARAEDESRTLRDGYGRIVLGEGPEDAPLMIVGEQPGDEEDRQGRPFVGPAGQLFDRVAEGAGLDRRDAYVTNAVKQFRYRMKGKRRLHMPPNRTEIEHGRWWLETEIRLVTPRLILAMGATAAQALTGTREGLLKRRGQVEDTPYGPVFITVHPAWILRLRDAAEREAGEATLRADLSAVARLHAAAIQPPPSPRH</sequence>
<evidence type="ECO:0000256" key="1">
    <source>
        <dbReference type="ARBA" id="ARBA00006521"/>
    </source>
</evidence>
<organism evidence="11 12">
    <name type="scientific">Primorskyibacter flagellatus</name>
    <dbReference type="NCBI Taxonomy" id="1387277"/>
    <lineage>
        <taxon>Bacteria</taxon>
        <taxon>Pseudomonadati</taxon>
        <taxon>Pseudomonadota</taxon>
        <taxon>Alphaproteobacteria</taxon>
        <taxon>Rhodobacterales</taxon>
        <taxon>Roseobacteraceae</taxon>
        <taxon>Primorskyibacter</taxon>
    </lineage>
</organism>
<comment type="similarity">
    <text evidence="1">Belongs to the uracil-DNA glycosylase (UDG) superfamily. Type 4 (UDGa) family.</text>
</comment>
<evidence type="ECO:0000256" key="9">
    <source>
        <dbReference type="ARBA" id="ARBA00023204"/>
    </source>
</evidence>
<evidence type="ECO:0000313" key="11">
    <source>
        <dbReference type="EMBL" id="GGE39812.1"/>
    </source>
</evidence>
<dbReference type="NCBIfam" id="TIGR03915">
    <property type="entry name" value="SAM_7_link_chp"/>
    <property type="match status" value="1"/>
</dbReference>
<dbReference type="InterPro" id="IPR005122">
    <property type="entry name" value="Uracil-DNA_glycosylase-like"/>
</dbReference>
<evidence type="ECO:0000256" key="4">
    <source>
        <dbReference type="ARBA" id="ARBA00022723"/>
    </source>
</evidence>
<evidence type="ECO:0000259" key="10">
    <source>
        <dbReference type="SMART" id="SM00986"/>
    </source>
</evidence>
<reference evidence="12" key="1">
    <citation type="journal article" date="2019" name="Int. J. Syst. Evol. Microbiol.">
        <title>The Global Catalogue of Microorganisms (GCM) 10K type strain sequencing project: providing services to taxonomists for standard genome sequencing and annotation.</title>
        <authorList>
            <consortium name="The Broad Institute Genomics Platform"/>
            <consortium name="The Broad Institute Genome Sequencing Center for Infectious Disease"/>
            <person name="Wu L."/>
            <person name="Ma J."/>
        </authorList>
    </citation>
    <scope>NUCLEOTIDE SEQUENCE [LARGE SCALE GENOMIC DNA]</scope>
    <source>
        <strain evidence="12">CGMCC 1.12664</strain>
    </source>
</reference>
<feature type="domain" description="Uracil-DNA glycosylase-like" evidence="10">
    <location>
        <begin position="307"/>
        <end position="466"/>
    </location>
</feature>
<dbReference type="InterPro" id="IPR023875">
    <property type="entry name" value="DNA_repair_put"/>
</dbReference>
<dbReference type="InterPro" id="IPR051536">
    <property type="entry name" value="UDG_Type-4/5"/>
</dbReference>
<evidence type="ECO:0000256" key="2">
    <source>
        <dbReference type="ARBA" id="ARBA00019403"/>
    </source>
</evidence>
<dbReference type="GO" id="GO:0006281">
    <property type="term" value="P:DNA repair"/>
    <property type="evidence" value="ECO:0007669"/>
    <property type="project" value="UniProtKB-KW"/>
</dbReference>
<dbReference type="CDD" id="cd10030">
    <property type="entry name" value="UDG-F4_TTUDGA_SPO1dp_like"/>
    <property type="match status" value="1"/>
</dbReference>
<dbReference type="PANTHER" id="PTHR33693">
    <property type="entry name" value="TYPE-5 URACIL-DNA GLYCOSYLASE"/>
    <property type="match status" value="1"/>
</dbReference>
<comment type="caution">
    <text evidence="11">The sequence shown here is derived from an EMBL/GenBank/DDBJ whole genome shotgun (WGS) entry which is preliminary data.</text>
</comment>
<dbReference type="InterPro" id="IPR005273">
    <property type="entry name" value="Ura-DNA_glyco_family4"/>
</dbReference>
<dbReference type="Pfam" id="PF13566">
    <property type="entry name" value="DUF4130"/>
    <property type="match status" value="1"/>
</dbReference>
<dbReference type="SMART" id="SM00986">
    <property type="entry name" value="UDG"/>
    <property type="match status" value="1"/>
</dbReference>
<dbReference type="NCBIfam" id="TIGR03914">
    <property type="entry name" value="UDG_fam_dom"/>
    <property type="match status" value="1"/>
</dbReference>
<keyword evidence="9" id="KW-0234">DNA repair</keyword>
<evidence type="ECO:0000256" key="3">
    <source>
        <dbReference type="ARBA" id="ARBA00022485"/>
    </source>
</evidence>
<name>A0A917EIE6_9RHOB</name>
<protein>
    <recommendedName>
        <fullName evidence="2">Type-4 uracil-DNA glycosylase</fullName>
    </recommendedName>
</protein>
<dbReference type="EMBL" id="BMFJ01000002">
    <property type="protein sequence ID" value="GGE39812.1"/>
    <property type="molecule type" value="Genomic_DNA"/>
</dbReference>
<dbReference type="Proteomes" id="UP000612855">
    <property type="component" value="Unassembled WGS sequence"/>
</dbReference>
<evidence type="ECO:0000256" key="7">
    <source>
        <dbReference type="ARBA" id="ARBA00023004"/>
    </source>
</evidence>
<evidence type="ECO:0000256" key="5">
    <source>
        <dbReference type="ARBA" id="ARBA00022763"/>
    </source>
</evidence>
<dbReference type="Pfam" id="PF03167">
    <property type="entry name" value="UDG"/>
    <property type="match status" value="1"/>
</dbReference>
<keyword evidence="3" id="KW-0004">4Fe-4S</keyword>
<keyword evidence="8" id="KW-0411">Iron-sulfur</keyword>